<keyword evidence="2" id="KW-1185">Reference proteome</keyword>
<organismHost>
    <name type="scientific">Serinus</name>
    <dbReference type="NCBI Taxonomy" id="9134"/>
</organismHost>
<accession>Q6VZ97</accession>
<protein>
    <submittedName>
        <fullName evidence="1">Uncharacterized protein CNPV250</fullName>
    </submittedName>
</protein>
<dbReference type="Proteomes" id="UP000168164">
    <property type="component" value="Segment"/>
</dbReference>
<dbReference type="RefSeq" id="NP_955273.1">
    <property type="nucleotide sequence ID" value="NC_005309.1"/>
</dbReference>
<dbReference type="GeneID" id="2700392"/>
<name>Q6VZ97_CNPV</name>
<proteinExistence type="predicted"/>
<dbReference type="EMBL" id="AY318871">
    <property type="protein sequence ID" value="AAR83596.1"/>
    <property type="molecule type" value="Genomic_DNA"/>
</dbReference>
<evidence type="ECO:0000313" key="1">
    <source>
        <dbReference type="EMBL" id="AAR83596.1"/>
    </source>
</evidence>
<sequence>MSTVIIIFLIVLCYLVVFFITSSKVQYNEILEKSPDVLEKSTDSFHVAKRFKSPDVLVKSPDVLETNSDINLRKSKLIEVRKRINSTKSEINKYGLLNT</sequence>
<gene>
    <name evidence="1" type="primary">CNPV250</name>
</gene>
<evidence type="ECO:0000313" key="2">
    <source>
        <dbReference type="Proteomes" id="UP000168164"/>
    </source>
</evidence>
<organism evidence="1 2">
    <name type="scientific">Canarypox virus</name>
    <name type="common">CNPV</name>
    <dbReference type="NCBI Taxonomy" id="44088"/>
    <lineage>
        <taxon>Viruses</taxon>
        <taxon>Varidnaviria</taxon>
        <taxon>Bamfordvirae</taxon>
        <taxon>Nucleocytoviricota</taxon>
        <taxon>Pokkesviricetes</taxon>
        <taxon>Chitovirales</taxon>
        <taxon>Poxviridae</taxon>
        <taxon>Chordopoxvirinae</taxon>
        <taxon>Avipoxvirus</taxon>
        <taxon>Avipoxvirus canarypox</taxon>
    </lineage>
</organism>
<reference evidence="1 2" key="1">
    <citation type="journal article" date="2004" name="J. Virol.">
        <title>The genome of canarypox virus.</title>
        <authorList>
            <person name="Tulman E.R."/>
            <person name="Afonso C.L."/>
            <person name="Lu Z."/>
            <person name="Zsak L."/>
            <person name="Kutish G.F."/>
            <person name="Rock D.L."/>
        </authorList>
    </citation>
    <scope>NUCLEOTIDE SEQUENCE [LARGE SCALE GENOMIC DNA]</scope>
    <source>
        <strain evidence="1">ATCC VR-111</strain>
    </source>
</reference>
<dbReference type="KEGG" id="vg:2700392"/>